<dbReference type="Pfam" id="PF25372">
    <property type="entry name" value="DUF7885"/>
    <property type="match status" value="1"/>
</dbReference>
<name>A0A8J5G5G9_ZINOF</name>
<dbReference type="EMBL" id="JACMSC010000011">
    <property type="protein sequence ID" value="KAG6500166.1"/>
    <property type="molecule type" value="Genomic_DNA"/>
</dbReference>
<dbReference type="GO" id="GO:0031146">
    <property type="term" value="P:SCF-dependent proteasomal ubiquitin-dependent protein catabolic process"/>
    <property type="evidence" value="ECO:0007669"/>
    <property type="project" value="TreeGrafter"/>
</dbReference>
<evidence type="ECO:0000313" key="3">
    <source>
        <dbReference type="Proteomes" id="UP000734854"/>
    </source>
</evidence>
<dbReference type="PANTHER" id="PTHR13318:SF95">
    <property type="entry name" value="F-BOX PROTEIN YLR352W"/>
    <property type="match status" value="1"/>
</dbReference>
<evidence type="ECO:0000313" key="2">
    <source>
        <dbReference type="EMBL" id="KAG6500166.1"/>
    </source>
</evidence>
<dbReference type="Proteomes" id="UP000734854">
    <property type="component" value="Unassembled WGS sequence"/>
</dbReference>
<sequence length="421" mass="46186">MVLTIPARYVTRSQLAREGSGIPHLCRVHCCRLPSPPYLEMLDEGGTALHHGEKGADHPAPPAPALEHCLPSAPQPSLLPSSPASTPAPYAPPPLPATPFVPPPLTHCLTLSSLAERRGLSFVFADLEALLTGCSQLSLWHLIVPHSTILILAKVWANASEVLSCLEIGYIPATMLMELLNETVNSLHHSNCRYFPAFRCCLSVDYITDHLVGFITKGFPLLSSLDLQEAPIMEPILTTDLTNTGLQQINSHGKLKHISLILSQVFMFTYFRRVNDVGFLLMSDGCSTMESICLGGFCCVTDTGFRVIIHSYPNLRKFRVSHGSQLTDLVFHDISATFLLLMHVSLRWFNLLSNNGVVGLPDNKQLMVLDLRDCRNLGDEAVKALSYLPKLQVLLLDGSDTTDKGLFYQGNGSLFTAFIVS</sequence>
<dbReference type="SUPFAM" id="SSF52047">
    <property type="entry name" value="RNI-like"/>
    <property type="match status" value="1"/>
</dbReference>
<dbReference type="InterPro" id="IPR032675">
    <property type="entry name" value="LRR_dom_sf"/>
</dbReference>
<feature type="domain" description="F-box/LRR-repeat protein 15-like leucin rich repeat" evidence="1">
    <location>
        <begin position="201"/>
        <end position="413"/>
    </location>
</feature>
<dbReference type="PANTHER" id="PTHR13318">
    <property type="entry name" value="PARTNER OF PAIRED, ISOFORM B-RELATED"/>
    <property type="match status" value="1"/>
</dbReference>
<dbReference type="AlphaFoldDB" id="A0A8J5G5G9"/>
<proteinExistence type="predicted"/>
<keyword evidence="3" id="KW-1185">Reference proteome</keyword>
<organism evidence="2 3">
    <name type="scientific">Zingiber officinale</name>
    <name type="common">Ginger</name>
    <name type="synonym">Amomum zingiber</name>
    <dbReference type="NCBI Taxonomy" id="94328"/>
    <lineage>
        <taxon>Eukaryota</taxon>
        <taxon>Viridiplantae</taxon>
        <taxon>Streptophyta</taxon>
        <taxon>Embryophyta</taxon>
        <taxon>Tracheophyta</taxon>
        <taxon>Spermatophyta</taxon>
        <taxon>Magnoliopsida</taxon>
        <taxon>Liliopsida</taxon>
        <taxon>Zingiberales</taxon>
        <taxon>Zingiberaceae</taxon>
        <taxon>Zingiber</taxon>
    </lineage>
</organism>
<dbReference type="Gene3D" id="3.80.10.10">
    <property type="entry name" value="Ribonuclease Inhibitor"/>
    <property type="match status" value="1"/>
</dbReference>
<comment type="caution">
    <text evidence="2">The sequence shown here is derived from an EMBL/GenBank/DDBJ whole genome shotgun (WGS) entry which is preliminary data.</text>
</comment>
<dbReference type="GO" id="GO:0019005">
    <property type="term" value="C:SCF ubiquitin ligase complex"/>
    <property type="evidence" value="ECO:0007669"/>
    <property type="project" value="TreeGrafter"/>
</dbReference>
<accession>A0A8J5G5G9</accession>
<reference evidence="2 3" key="1">
    <citation type="submission" date="2020-08" db="EMBL/GenBank/DDBJ databases">
        <title>Plant Genome Project.</title>
        <authorList>
            <person name="Zhang R.-G."/>
        </authorList>
    </citation>
    <scope>NUCLEOTIDE SEQUENCE [LARGE SCALE GENOMIC DNA]</scope>
    <source>
        <tissue evidence="2">Rhizome</tissue>
    </source>
</reference>
<evidence type="ECO:0000259" key="1">
    <source>
        <dbReference type="Pfam" id="PF25372"/>
    </source>
</evidence>
<gene>
    <name evidence="2" type="ORF">ZIOFF_040005</name>
</gene>
<dbReference type="InterPro" id="IPR057207">
    <property type="entry name" value="FBXL15_LRR"/>
</dbReference>
<protein>
    <recommendedName>
        <fullName evidence="1">F-box/LRR-repeat protein 15-like leucin rich repeat domain-containing protein</fullName>
    </recommendedName>
</protein>